<dbReference type="OrthoDB" id="529367at2759"/>
<keyword evidence="5 8" id="KW-0472">Membrane</keyword>
<evidence type="ECO:0000256" key="7">
    <source>
        <dbReference type="SAM" id="MobiDB-lite"/>
    </source>
</evidence>
<feature type="binding site" evidence="6">
    <location>
        <position position="293"/>
    </location>
    <ligand>
        <name>Zn(2+)</name>
        <dbReference type="ChEBI" id="CHEBI:29105"/>
    </ligand>
</feature>
<evidence type="ECO:0000256" key="6">
    <source>
        <dbReference type="PIRSR" id="PIRSR604254-1"/>
    </source>
</evidence>
<feature type="transmembrane region" description="Helical" evidence="8">
    <location>
        <begin position="288"/>
        <end position="312"/>
    </location>
</feature>
<evidence type="ECO:0000313" key="9">
    <source>
        <dbReference type="EMBL" id="KAF1970885.1"/>
    </source>
</evidence>
<dbReference type="PANTHER" id="PTHR20855">
    <property type="entry name" value="ADIPOR/PROGESTIN RECEPTOR-RELATED"/>
    <property type="match status" value="1"/>
</dbReference>
<gene>
    <name evidence="9" type="ORF">BU23DRAFT_200966</name>
</gene>
<feature type="transmembrane region" description="Helical" evidence="8">
    <location>
        <begin position="218"/>
        <end position="238"/>
    </location>
</feature>
<proteinExistence type="inferred from homology"/>
<dbReference type="GO" id="GO:0046872">
    <property type="term" value="F:metal ion binding"/>
    <property type="evidence" value="ECO:0007669"/>
    <property type="project" value="UniProtKB-KW"/>
</dbReference>
<dbReference type="GO" id="GO:0016020">
    <property type="term" value="C:membrane"/>
    <property type="evidence" value="ECO:0007669"/>
    <property type="project" value="UniProtKB-SubCell"/>
</dbReference>
<feature type="binding site" evidence="6">
    <location>
        <position position="141"/>
    </location>
    <ligand>
        <name>Zn(2+)</name>
        <dbReference type="ChEBI" id="CHEBI:29105"/>
    </ligand>
</feature>
<dbReference type="Pfam" id="PF03006">
    <property type="entry name" value="HlyIII"/>
    <property type="match status" value="1"/>
</dbReference>
<dbReference type="Proteomes" id="UP000800036">
    <property type="component" value="Unassembled WGS sequence"/>
</dbReference>
<organism evidence="9 10">
    <name type="scientific">Bimuria novae-zelandiae CBS 107.79</name>
    <dbReference type="NCBI Taxonomy" id="1447943"/>
    <lineage>
        <taxon>Eukaryota</taxon>
        <taxon>Fungi</taxon>
        <taxon>Dikarya</taxon>
        <taxon>Ascomycota</taxon>
        <taxon>Pezizomycotina</taxon>
        <taxon>Dothideomycetes</taxon>
        <taxon>Pleosporomycetidae</taxon>
        <taxon>Pleosporales</taxon>
        <taxon>Massarineae</taxon>
        <taxon>Didymosphaeriaceae</taxon>
        <taxon>Bimuria</taxon>
    </lineage>
</organism>
<evidence type="ECO:0000256" key="8">
    <source>
        <dbReference type="SAM" id="Phobius"/>
    </source>
</evidence>
<evidence type="ECO:0000256" key="4">
    <source>
        <dbReference type="ARBA" id="ARBA00022989"/>
    </source>
</evidence>
<dbReference type="GO" id="GO:0006882">
    <property type="term" value="P:intracellular zinc ion homeostasis"/>
    <property type="evidence" value="ECO:0007669"/>
    <property type="project" value="TreeGrafter"/>
</dbReference>
<comment type="subcellular location">
    <subcellularLocation>
        <location evidence="1">Membrane</location>
        <topology evidence="1">Multi-pass membrane protein</topology>
    </subcellularLocation>
</comment>
<dbReference type="AlphaFoldDB" id="A0A6A5V1C3"/>
<feature type="region of interest" description="Disordered" evidence="7">
    <location>
        <begin position="19"/>
        <end position="38"/>
    </location>
</feature>
<evidence type="ECO:0000256" key="3">
    <source>
        <dbReference type="ARBA" id="ARBA00022692"/>
    </source>
</evidence>
<feature type="transmembrane region" description="Helical" evidence="8">
    <location>
        <begin position="91"/>
        <end position="115"/>
    </location>
</feature>
<dbReference type="GO" id="GO:0038023">
    <property type="term" value="F:signaling receptor activity"/>
    <property type="evidence" value="ECO:0007669"/>
    <property type="project" value="TreeGrafter"/>
</dbReference>
<name>A0A6A5V1C3_9PLEO</name>
<dbReference type="InterPro" id="IPR004254">
    <property type="entry name" value="AdipoR/HlyIII-related"/>
</dbReference>
<evidence type="ECO:0000256" key="5">
    <source>
        <dbReference type="ARBA" id="ARBA00023136"/>
    </source>
</evidence>
<keyword evidence="6" id="KW-0862">Zinc</keyword>
<accession>A0A6A5V1C3</accession>
<evidence type="ECO:0000256" key="1">
    <source>
        <dbReference type="ARBA" id="ARBA00004141"/>
    </source>
</evidence>
<dbReference type="EMBL" id="ML976697">
    <property type="protein sequence ID" value="KAF1970885.1"/>
    <property type="molecule type" value="Genomic_DNA"/>
</dbReference>
<evidence type="ECO:0000256" key="2">
    <source>
        <dbReference type="ARBA" id="ARBA00007018"/>
    </source>
</evidence>
<dbReference type="PANTHER" id="PTHR20855:SF52">
    <property type="entry name" value="ADIPONECTIN RECEPTOR PROTEIN"/>
    <property type="match status" value="1"/>
</dbReference>
<keyword evidence="10" id="KW-1185">Reference proteome</keyword>
<keyword evidence="3 8" id="KW-0812">Transmembrane</keyword>
<comment type="similarity">
    <text evidence="2">Belongs to the ADIPOR family.</text>
</comment>
<feature type="transmembrane region" description="Helical" evidence="8">
    <location>
        <begin position="152"/>
        <end position="175"/>
    </location>
</feature>
<sequence length="319" mass="35787">MASLAIALRLPLLLFRRPSKNGRKTSNNGKDTDDSEAPQKLLTYNQLPDWYRAEASPFITSHYRPVSNSVQRSVHSLAHLHNETANIYTHLVPAVVLALGLPILQVNISATLASAPYLDRFMLTLTPLAALLTFSLSANFHTLANHSDVVSLSCLLLDFTGILVLILASFISGIYVGFYNHPFERRLYWSMITILIATSAVLVLHPKLQGMNYRPHRTTAFVLTTLSGLGPTLHGMYVHGVSRGWHECGVKWWAAEGVWYALGVVFFVSRWPERWAWRDERKRGIFDVWGGSHSLFHCCVVVGAACHCWGVWEAWSYAV</sequence>
<feature type="transmembrane region" description="Helical" evidence="8">
    <location>
        <begin position="250"/>
        <end position="268"/>
    </location>
</feature>
<protein>
    <submittedName>
        <fullName evidence="9">HlyIII-domain-containing protein</fullName>
    </submittedName>
</protein>
<evidence type="ECO:0000313" key="10">
    <source>
        <dbReference type="Proteomes" id="UP000800036"/>
    </source>
</evidence>
<keyword evidence="4 8" id="KW-1133">Transmembrane helix</keyword>
<keyword evidence="6" id="KW-0479">Metal-binding</keyword>
<feature type="binding site" evidence="6">
    <location>
        <position position="297"/>
    </location>
    <ligand>
        <name>Zn(2+)</name>
        <dbReference type="ChEBI" id="CHEBI:29105"/>
    </ligand>
</feature>
<feature type="transmembrane region" description="Helical" evidence="8">
    <location>
        <begin position="187"/>
        <end position="206"/>
    </location>
</feature>
<reference evidence="9" key="1">
    <citation type="journal article" date="2020" name="Stud. Mycol.">
        <title>101 Dothideomycetes genomes: a test case for predicting lifestyles and emergence of pathogens.</title>
        <authorList>
            <person name="Haridas S."/>
            <person name="Albert R."/>
            <person name="Binder M."/>
            <person name="Bloem J."/>
            <person name="Labutti K."/>
            <person name="Salamov A."/>
            <person name="Andreopoulos B."/>
            <person name="Baker S."/>
            <person name="Barry K."/>
            <person name="Bills G."/>
            <person name="Bluhm B."/>
            <person name="Cannon C."/>
            <person name="Castanera R."/>
            <person name="Culley D."/>
            <person name="Daum C."/>
            <person name="Ezra D."/>
            <person name="Gonzalez J."/>
            <person name="Henrissat B."/>
            <person name="Kuo A."/>
            <person name="Liang C."/>
            <person name="Lipzen A."/>
            <person name="Lutzoni F."/>
            <person name="Magnuson J."/>
            <person name="Mondo S."/>
            <person name="Nolan M."/>
            <person name="Ohm R."/>
            <person name="Pangilinan J."/>
            <person name="Park H.-J."/>
            <person name="Ramirez L."/>
            <person name="Alfaro M."/>
            <person name="Sun H."/>
            <person name="Tritt A."/>
            <person name="Yoshinaga Y."/>
            <person name="Zwiers L.-H."/>
            <person name="Turgeon B."/>
            <person name="Goodwin S."/>
            <person name="Spatafora J."/>
            <person name="Crous P."/>
            <person name="Grigoriev I."/>
        </authorList>
    </citation>
    <scope>NUCLEOTIDE SEQUENCE</scope>
    <source>
        <strain evidence="9">CBS 107.79</strain>
    </source>
</reference>
<feature type="transmembrane region" description="Helical" evidence="8">
    <location>
        <begin position="121"/>
        <end position="140"/>
    </location>
</feature>